<proteinExistence type="predicted"/>
<feature type="region of interest" description="Disordered" evidence="6">
    <location>
        <begin position="669"/>
        <end position="733"/>
    </location>
</feature>
<comment type="caution">
    <text evidence="9">The sequence shown here is derived from an EMBL/GenBank/DDBJ whole genome shotgun (WGS) entry which is preliminary data.</text>
</comment>
<dbReference type="InterPro" id="IPR002126">
    <property type="entry name" value="Cadherin-like_dom"/>
</dbReference>
<feature type="domain" description="Cadherin" evidence="8">
    <location>
        <begin position="157"/>
        <end position="264"/>
    </location>
</feature>
<dbReference type="Pfam" id="PF00028">
    <property type="entry name" value="Cadherin"/>
    <property type="match status" value="1"/>
</dbReference>
<protein>
    <recommendedName>
        <fullName evidence="8">Cadherin domain-containing protein</fullName>
    </recommendedName>
</protein>
<dbReference type="PRINTS" id="PR00205">
    <property type="entry name" value="CADHERIN"/>
</dbReference>
<dbReference type="CDD" id="cd11304">
    <property type="entry name" value="Cadherin_repeat"/>
    <property type="match status" value="2"/>
</dbReference>
<dbReference type="InterPro" id="IPR015919">
    <property type="entry name" value="Cadherin-like_sf"/>
</dbReference>
<dbReference type="SMART" id="SM00112">
    <property type="entry name" value="CA"/>
    <property type="match status" value="4"/>
</dbReference>
<keyword evidence="4 7" id="KW-0472">Membrane</keyword>
<dbReference type="AlphaFoldDB" id="A0ABD1JMZ0"/>
<evidence type="ECO:0000256" key="6">
    <source>
        <dbReference type="SAM" id="MobiDB-lite"/>
    </source>
</evidence>
<accession>A0ABD1JMZ0</accession>
<dbReference type="Gene3D" id="2.60.40.60">
    <property type="entry name" value="Cadherins"/>
    <property type="match status" value="4"/>
</dbReference>
<feature type="compositionally biased region" description="Basic and acidic residues" evidence="6">
    <location>
        <begin position="721"/>
        <end position="733"/>
    </location>
</feature>
<dbReference type="InterPro" id="IPR039808">
    <property type="entry name" value="Cadherin"/>
</dbReference>
<comment type="subcellular location">
    <subcellularLocation>
        <location evidence="1">Membrane</location>
    </subcellularLocation>
</comment>
<evidence type="ECO:0000313" key="9">
    <source>
        <dbReference type="EMBL" id="KAL2088452.1"/>
    </source>
</evidence>
<organism evidence="9 10">
    <name type="scientific">Coilia grayii</name>
    <name type="common">Gray's grenadier anchovy</name>
    <dbReference type="NCBI Taxonomy" id="363190"/>
    <lineage>
        <taxon>Eukaryota</taxon>
        <taxon>Metazoa</taxon>
        <taxon>Chordata</taxon>
        <taxon>Craniata</taxon>
        <taxon>Vertebrata</taxon>
        <taxon>Euteleostomi</taxon>
        <taxon>Actinopterygii</taxon>
        <taxon>Neopterygii</taxon>
        <taxon>Teleostei</taxon>
        <taxon>Clupei</taxon>
        <taxon>Clupeiformes</taxon>
        <taxon>Clupeoidei</taxon>
        <taxon>Engraulidae</taxon>
        <taxon>Coilinae</taxon>
        <taxon>Coilia</taxon>
    </lineage>
</organism>
<gene>
    <name evidence="9" type="ORF">ACEWY4_015351</name>
</gene>
<feature type="transmembrane region" description="Helical" evidence="7">
    <location>
        <begin position="500"/>
        <end position="522"/>
    </location>
</feature>
<dbReference type="GO" id="GO:0005509">
    <property type="term" value="F:calcium ion binding"/>
    <property type="evidence" value="ECO:0007669"/>
    <property type="project" value="UniProtKB-UniRule"/>
</dbReference>
<feature type="domain" description="Cadherin" evidence="8">
    <location>
        <begin position="386"/>
        <end position="493"/>
    </location>
</feature>
<feature type="region of interest" description="Disordered" evidence="6">
    <location>
        <begin position="549"/>
        <end position="589"/>
    </location>
</feature>
<evidence type="ECO:0000256" key="1">
    <source>
        <dbReference type="ARBA" id="ARBA00004370"/>
    </source>
</evidence>
<dbReference type="PANTHER" id="PTHR24027">
    <property type="entry name" value="CADHERIN-23"/>
    <property type="match status" value="1"/>
</dbReference>
<dbReference type="PANTHER" id="PTHR24027:SF414">
    <property type="entry name" value="CADHERIN-RELATED FAMILY MEMBER 5 ISOFORM X1"/>
    <property type="match status" value="1"/>
</dbReference>
<evidence type="ECO:0000256" key="5">
    <source>
        <dbReference type="PROSITE-ProRule" id="PRU00043"/>
    </source>
</evidence>
<evidence type="ECO:0000256" key="3">
    <source>
        <dbReference type="ARBA" id="ARBA00022837"/>
    </source>
</evidence>
<dbReference type="Proteomes" id="UP001591681">
    <property type="component" value="Unassembled WGS sequence"/>
</dbReference>
<keyword evidence="7" id="KW-0812">Transmembrane</keyword>
<dbReference type="SUPFAM" id="SSF49313">
    <property type="entry name" value="Cadherin-like"/>
    <property type="match status" value="4"/>
</dbReference>
<evidence type="ECO:0000256" key="4">
    <source>
        <dbReference type="ARBA" id="ARBA00023136"/>
    </source>
</evidence>
<keyword evidence="10" id="KW-1185">Reference proteome</keyword>
<feature type="compositionally biased region" description="Basic and acidic residues" evidence="6">
    <location>
        <begin position="580"/>
        <end position="589"/>
    </location>
</feature>
<dbReference type="PROSITE" id="PS50268">
    <property type="entry name" value="CADHERIN_2"/>
    <property type="match status" value="4"/>
</dbReference>
<evidence type="ECO:0000256" key="2">
    <source>
        <dbReference type="ARBA" id="ARBA00022737"/>
    </source>
</evidence>
<feature type="domain" description="Cadherin" evidence="8">
    <location>
        <begin position="60"/>
        <end position="156"/>
    </location>
</feature>
<reference evidence="9 10" key="1">
    <citation type="submission" date="2024-09" db="EMBL/GenBank/DDBJ databases">
        <title>A chromosome-level genome assembly of Gray's grenadier anchovy, Coilia grayii.</title>
        <authorList>
            <person name="Fu Z."/>
        </authorList>
    </citation>
    <scope>NUCLEOTIDE SEQUENCE [LARGE SCALE GENOMIC DNA]</scope>
    <source>
        <strain evidence="9">G4</strain>
        <tissue evidence="9">Muscle</tissue>
    </source>
</reference>
<feature type="compositionally biased region" description="Basic and acidic residues" evidence="6">
    <location>
        <begin position="641"/>
        <end position="652"/>
    </location>
</feature>
<sequence>MWRSTSWYHGLPVLHTSFVWIRLLGDMEQRKYYSKSLNGILYCLLTVCLHKLSQSQKLCTVPPEPVTIRENSTVDTFIATVNTTERDITLSIMENPEEAFELKGMDLMAKRGLDFEALLNEDALTVRIKCNKTGFKAVTLPLIVQVENINDNPPTFAKEEYVLEIDELMAINSSIGLIEATDLDSDLLYYSLDPSTSKYFRLQTENYPKLLVQKIVEYDVIQKMTLILYVQDTPISTEPDEPSFTATTTITVNVRDIDNRPPWFQPCTKATVGIAKLCYSSGYRGRVNLTEKQEGPLQLQPGPVYAKDGDKSRNEQISYKILKGNEDTIFQIDENTGNITMLKAADIAGPITLTVLASQVTNRDQFAIASVTIEVMKKSRNPPRFEKERYEAYVYTTSGPDNMVMRDKTSNRPFRVKARDEDFATGTNPDIRYEVQYSSYVNVTTDGFVLLKKAVKTDSFALQLRAVDITTGESGTAALSVQVIPVPDQTPADGYRAGDMALLGFVMAALLVMCLIVIGFLISRLRKGNANALKLSECLGPCLKLTQPRRRPRDSMQFTNDGFMTEGGDPSRGLPPRRSAGPDRRPDSIKTARARAMIRERQKPCSSCGHRGNHVNHVPSSSPAAQAKARPGQAGQVRSILTKEKKRDERHKSVWFKESADTSEIQVEIIPDNIGLKPEEDVESLDADSTTSAPTESEMELGDLTAMITQDLGGQGNSVSDNKEDANEDKPDQ</sequence>
<feature type="region of interest" description="Disordered" evidence="6">
    <location>
        <begin position="601"/>
        <end position="657"/>
    </location>
</feature>
<feature type="domain" description="Cadherin" evidence="8">
    <location>
        <begin position="287"/>
        <end position="385"/>
    </location>
</feature>
<evidence type="ECO:0000256" key="7">
    <source>
        <dbReference type="SAM" id="Phobius"/>
    </source>
</evidence>
<dbReference type="GO" id="GO:0016020">
    <property type="term" value="C:membrane"/>
    <property type="evidence" value="ECO:0007669"/>
    <property type="project" value="UniProtKB-SubCell"/>
</dbReference>
<dbReference type="EMBL" id="JBHFQA010000013">
    <property type="protein sequence ID" value="KAL2088452.1"/>
    <property type="molecule type" value="Genomic_DNA"/>
</dbReference>
<keyword evidence="3 5" id="KW-0106">Calcium</keyword>
<keyword evidence="2" id="KW-0677">Repeat</keyword>
<evidence type="ECO:0000259" key="8">
    <source>
        <dbReference type="PROSITE" id="PS50268"/>
    </source>
</evidence>
<name>A0ABD1JMZ0_9TELE</name>
<keyword evidence="7" id="KW-1133">Transmembrane helix</keyword>
<evidence type="ECO:0000313" key="10">
    <source>
        <dbReference type="Proteomes" id="UP001591681"/>
    </source>
</evidence>